<organism evidence="11 12">
    <name type="scientific">Flavobacterium suaedae</name>
    <dbReference type="NCBI Taxonomy" id="1767027"/>
    <lineage>
        <taxon>Bacteria</taxon>
        <taxon>Pseudomonadati</taxon>
        <taxon>Bacteroidota</taxon>
        <taxon>Flavobacteriia</taxon>
        <taxon>Flavobacteriales</taxon>
        <taxon>Flavobacteriaceae</taxon>
        <taxon>Flavobacterium</taxon>
    </lineage>
</organism>
<evidence type="ECO:0000256" key="4">
    <source>
        <dbReference type="ARBA" id="ARBA00022516"/>
    </source>
</evidence>
<keyword evidence="9" id="KW-0443">Lipid metabolism</keyword>
<evidence type="ECO:0000256" key="7">
    <source>
        <dbReference type="ARBA" id="ARBA00023002"/>
    </source>
</evidence>
<comment type="subunit">
    <text evidence="3">Homodimer.</text>
</comment>
<evidence type="ECO:0000313" key="11">
    <source>
        <dbReference type="EMBL" id="GGB78172.1"/>
    </source>
</evidence>
<dbReference type="RefSeq" id="WP_188620931.1">
    <property type="nucleotide sequence ID" value="NZ_BMJE01000004.1"/>
</dbReference>
<evidence type="ECO:0000256" key="1">
    <source>
        <dbReference type="ARBA" id="ARBA00001954"/>
    </source>
</evidence>
<keyword evidence="12" id="KW-1185">Reference proteome</keyword>
<evidence type="ECO:0000256" key="6">
    <source>
        <dbReference type="ARBA" id="ARBA00022832"/>
    </source>
</evidence>
<evidence type="ECO:0000256" key="10">
    <source>
        <dbReference type="ARBA" id="ARBA00023160"/>
    </source>
</evidence>
<comment type="cofactor">
    <cofactor evidence="1">
        <name>Fe(2+)</name>
        <dbReference type="ChEBI" id="CHEBI:29033"/>
    </cofactor>
</comment>
<dbReference type="PANTHER" id="PTHR31155:SF9">
    <property type="entry name" value="STEAROYL-[ACYL-CARRIER-PROTEIN] 9-DESATURASE 7, CHLOROPLASTIC"/>
    <property type="match status" value="1"/>
</dbReference>
<gene>
    <name evidence="11" type="ORF">GCM10007424_17840</name>
</gene>
<dbReference type="InterPro" id="IPR009078">
    <property type="entry name" value="Ferritin-like_SF"/>
</dbReference>
<dbReference type="Proteomes" id="UP000615760">
    <property type="component" value="Unassembled WGS sequence"/>
</dbReference>
<reference evidence="12" key="1">
    <citation type="journal article" date="2019" name="Int. J. Syst. Evol. Microbiol.">
        <title>The Global Catalogue of Microorganisms (GCM) 10K type strain sequencing project: providing services to taxonomists for standard genome sequencing and annotation.</title>
        <authorList>
            <consortium name="The Broad Institute Genomics Platform"/>
            <consortium name="The Broad Institute Genome Sequencing Center for Infectious Disease"/>
            <person name="Wu L."/>
            <person name="Ma J."/>
        </authorList>
    </citation>
    <scope>NUCLEOTIDE SEQUENCE [LARGE SCALE GENOMIC DNA]</scope>
    <source>
        <strain evidence="12">CGMCC 1.15461</strain>
    </source>
</reference>
<evidence type="ECO:0000256" key="3">
    <source>
        <dbReference type="ARBA" id="ARBA00011738"/>
    </source>
</evidence>
<keyword evidence="6" id="KW-0276">Fatty acid metabolism</keyword>
<evidence type="ECO:0000256" key="8">
    <source>
        <dbReference type="ARBA" id="ARBA00023004"/>
    </source>
</evidence>
<proteinExistence type="inferred from homology"/>
<dbReference type="InterPro" id="IPR012348">
    <property type="entry name" value="RNR-like"/>
</dbReference>
<dbReference type="Pfam" id="PF03405">
    <property type="entry name" value="FA_desaturase_2"/>
    <property type="match status" value="1"/>
</dbReference>
<comment type="similarity">
    <text evidence="2">Belongs to the fatty acid desaturase type 2 family.</text>
</comment>
<protein>
    <submittedName>
        <fullName evidence="11">Acyl-ACP desaturase</fullName>
    </submittedName>
</protein>
<dbReference type="PANTHER" id="PTHR31155">
    <property type="entry name" value="ACYL- ACYL-CARRIER-PROTEIN DESATURASE-RELATED"/>
    <property type="match status" value="1"/>
</dbReference>
<keyword evidence="5" id="KW-0479">Metal-binding</keyword>
<evidence type="ECO:0000313" key="12">
    <source>
        <dbReference type="Proteomes" id="UP000615760"/>
    </source>
</evidence>
<keyword evidence="7" id="KW-0560">Oxidoreductase</keyword>
<accession>A0ABQ1JYC3</accession>
<keyword evidence="10" id="KW-0275">Fatty acid biosynthesis</keyword>
<evidence type="ECO:0000256" key="2">
    <source>
        <dbReference type="ARBA" id="ARBA00008749"/>
    </source>
</evidence>
<dbReference type="Gene3D" id="1.10.620.20">
    <property type="entry name" value="Ribonucleotide Reductase, subunit A"/>
    <property type="match status" value="1"/>
</dbReference>
<keyword evidence="4" id="KW-0444">Lipid biosynthesis</keyword>
<dbReference type="PIRSF" id="PIRSF000346">
    <property type="entry name" value="Dlt9_acylACP_des"/>
    <property type="match status" value="1"/>
</dbReference>
<sequence>MSIKNIRLEVMQLLEKSVDSFVDNYLIPVEKIWQPTDLLPDSQSETFQEDLTELREIAKDLPYDFWVTLVGDTITEEALPTYESWLMDVEGVNQVEEGGNGWAKWVRQWTGEENRHGDVLNKYLYLSGRVDMREVEITTHHLINDGFDIGTGRDPYKNFVYTSFQELATYVSHNRVAQMAKQFGDKKLAKMCKMIAGDEMRHHMAYSEFVNQIFKVDPSEMMKAFQYMMKLKITMPAHFLRESGEKMGDAFEKFSDSAQRIGIYTAMDYIDILKKLIDKWQIDKITGLTEEAEKARDFLMRLPDRMTRISERIVIPDDPYTFKWVKPALIK</sequence>
<keyword evidence="8" id="KW-0408">Iron</keyword>
<dbReference type="SUPFAM" id="SSF47240">
    <property type="entry name" value="Ferritin-like"/>
    <property type="match status" value="1"/>
</dbReference>
<evidence type="ECO:0000256" key="5">
    <source>
        <dbReference type="ARBA" id="ARBA00022723"/>
    </source>
</evidence>
<dbReference type="CDD" id="cd01050">
    <property type="entry name" value="Acyl_ACP_Desat"/>
    <property type="match status" value="1"/>
</dbReference>
<evidence type="ECO:0000256" key="9">
    <source>
        <dbReference type="ARBA" id="ARBA00023098"/>
    </source>
</evidence>
<dbReference type="EMBL" id="BMJE01000004">
    <property type="protein sequence ID" value="GGB78172.1"/>
    <property type="molecule type" value="Genomic_DNA"/>
</dbReference>
<name>A0ABQ1JYC3_9FLAO</name>
<dbReference type="InterPro" id="IPR005067">
    <property type="entry name" value="Fatty_acid_desaturase-2"/>
</dbReference>
<comment type="caution">
    <text evidence="11">The sequence shown here is derived from an EMBL/GenBank/DDBJ whole genome shotgun (WGS) entry which is preliminary data.</text>
</comment>